<feature type="transmembrane region" description="Helical" evidence="6">
    <location>
        <begin position="139"/>
        <end position="158"/>
    </location>
</feature>
<dbReference type="InParanoid" id="A0A409WK61"/>
<feature type="transmembrane region" description="Helical" evidence="6">
    <location>
        <begin position="188"/>
        <end position="207"/>
    </location>
</feature>
<sequence>MSQPTPFSFGVRLGIYFTIQSACLSAASVLFILGFTAYKRARLSLRTWRKGTRLTYTDASDSGLFLNLMIADLVQAIGTLPNAVWMRKGMVSPGSLCTAQAAIKQIGIVGVALMSLAIAIHTFLVLVLRCQVPRRMSRYAIGITWLFTVIILVIPNRVHRSDDYYGPTGFWCWITSKYSTERIVTEYLWVWLSAFVMVVLYGAMFLVMRGWVIIDEGVHWYKNYQESSDNSYEHVESEETRRTKAIANSMLYYPLVYIVCVFPNTISRWLSFEGYRVPYQFVLFANSIFALSGLFNLVLFFLTRPKLVIGQPLDGDDQPSHLQINLPERPSAAMLSPKRSCKFGYLADLRTPSPSFPLEHSNDDGDTSKQSARGTLTLVESPTSPLPGDSASTLNSKSDSKAPMISKDATHQEPQGASRKEDEDYGYLP</sequence>
<keyword evidence="8" id="KW-1185">Reference proteome</keyword>
<feature type="transmembrane region" description="Helical" evidence="6">
    <location>
        <begin position="106"/>
        <end position="127"/>
    </location>
</feature>
<evidence type="ECO:0000256" key="1">
    <source>
        <dbReference type="ARBA" id="ARBA00004141"/>
    </source>
</evidence>
<feature type="transmembrane region" description="Helical" evidence="6">
    <location>
        <begin position="15"/>
        <end position="38"/>
    </location>
</feature>
<proteinExistence type="predicted"/>
<evidence type="ECO:0000256" key="5">
    <source>
        <dbReference type="SAM" id="MobiDB-lite"/>
    </source>
</evidence>
<name>A0A409WK61_9AGAR</name>
<dbReference type="PANTHER" id="PTHR23112:SF37">
    <property type="entry name" value="G PROTEIN-COUPLED RECEPTOR GPR1"/>
    <property type="match status" value="1"/>
</dbReference>
<keyword evidence="2 6" id="KW-0812">Transmembrane</keyword>
<dbReference type="AlphaFoldDB" id="A0A409WK61"/>
<evidence type="ECO:0000313" key="8">
    <source>
        <dbReference type="Proteomes" id="UP000284842"/>
    </source>
</evidence>
<evidence type="ECO:0000256" key="3">
    <source>
        <dbReference type="ARBA" id="ARBA00022989"/>
    </source>
</evidence>
<dbReference type="GO" id="GO:0005886">
    <property type="term" value="C:plasma membrane"/>
    <property type="evidence" value="ECO:0007669"/>
    <property type="project" value="TreeGrafter"/>
</dbReference>
<comment type="subcellular location">
    <subcellularLocation>
        <location evidence="1">Membrane</location>
        <topology evidence="1">Multi-pass membrane protein</topology>
    </subcellularLocation>
</comment>
<dbReference type="STRING" id="181874.A0A409WK61"/>
<evidence type="ECO:0000313" key="7">
    <source>
        <dbReference type="EMBL" id="PPQ78887.1"/>
    </source>
</evidence>
<dbReference type="EMBL" id="NHTK01005443">
    <property type="protein sequence ID" value="PPQ78887.1"/>
    <property type="molecule type" value="Genomic_DNA"/>
</dbReference>
<feature type="region of interest" description="Disordered" evidence="5">
    <location>
        <begin position="354"/>
        <end position="429"/>
    </location>
</feature>
<feature type="transmembrane region" description="Helical" evidence="6">
    <location>
        <begin position="251"/>
        <end position="270"/>
    </location>
</feature>
<organism evidence="7 8">
    <name type="scientific">Panaeolus cyanescens</name>
    <dbReference type="NCBI Taxonomy" id="181874"/>
    <lineage>
        <taxon>Eukaryota</taxon>
        <taxon>Fungi</taxon>
        <taxon>Dikarya</taxon>
        <taxon>Basidiomycota</taxon>
        <taxon>Agaricomycotina</taxon>
        <taxon>Agaricomycetes</taxon>
        <taxon>Agaricomycetidae</taxon>
        <taxon>Agaricales</taxon>
        <taxon>Agaricineae</taxon>
        <taxon>Galeropsidaceae</taxon>
        <taxon>Panaeolus</taxon>
    </lineage>
</organism>
<gene>
    <name evidence="7" type="ORF">CVT24_012274</name>
</gene>
<evidence type="ECO:0000256" key="6">
    <source>
        <dbReference type="SAM" id="Phobius"/>
    </source>
</evidence>
<evidence type="ECO:0000256" key="4">
    <source>
        <dbReference type="ARBA" id="ARBA00023136"/>
    </source>
</evidence>
<feature type="transmembrane region" description="Helical" evidence="6">
    <location>
        <begin position="59"/>
        <end position="86"/>
    </location>
</feature>
<evidence type="ECO:0000256" key="2">
    <source>
        <dbReference type="ARBA" id="ARBA00022692"/>
    </source>
</evidence>
<protein>
    <submittedName>
        <fullName evidence="7">Uncharacterized protein</fullName>
    </submittedName>
</protein>
<keyword evidence="3 6" id="KW-1133">Transmembrane helix</keyword>
<dbReference type="GO" id="GO:0004930">
    <property type="term" value="F:G protein-coupled receptor activity"/>
    <property type="evidence" value="ECO:0007669"/>
    <property type="project" value="TreeGrafter"/>
</dbReference>
<reference evidence="7 8" key="1">
    <citation type="journal article" date="2018" name="Evol. Lett.">
        <title>Horizontal gene cluster transfer increased hallucinogenic mushroom diversity.</title>
        <authorList>
            <person name="Reynolds H.T."/>
            <person name="Vijayakumar V."/>
            <person name="Gluck-Thaler E."/>
            <person name="Korotkin H.B."/>
            <person name="Matheny P.B."/>
            <person name="Slot J.C."/>
        </authorList>
    </citation>
    <scope>NUCLEOTIDE SEQUENCE [LARGE SCALE GENOMIC DNA]</scope>
    <source>
        <strain evidence="7 8">2629</strain>
    </source>
</reference>
<dbReference type="PANTHER" id="PTHR23112">
    <property type="entry name" value="G PROTEIN-COUPLED RECEPTOR 157-RELATED"/>
    <property type="match status" value="1"/>
</dbReference>
<dbReference type="GO" id="GO:0007189">
    <property type="term" value="P:adenylate cyclase-activating G protein-coupled receptor signaling pathway"/>
    <property type="evidence" value="ECO:0007669"/>
    <property type="project" value="TreeGrafter"/>
</dbReference>
<accession>A0A409WK61</accession>
<dbReference type="OrthoDB" id="100006at2759"/>
<feature type="compositionally biased region" description="Polar residues" evidence="5">
    <location>
        <begin position="368"/>
        <end position="383"/>
    </location>
</feature>
<comment type="caution">
    <text evidence="7">The sequence shown here is derived from an EMBL/GenBank/DDBJ whole genome shotgun (WGS) entry which is preliminary data.</text>
</comment>
<dbReference type="Gene3D" id="1.20.1070.10">
    <property type="entry name" value="Rhodopsin 7-helix transmembrane proteins"/>
    <property type="match status" value="1"/>
</dbReference>
<dbReference type="SUPFAM" id="SSF81321">
    <property type="entry name" value="Family A G protein-coupled receptor-like"/>
    <property type="match status" value="1"/>
</dbReference>
<dbReference type="Proteomes" id="UP000284842">
    <property type="component" value="Unassembled WGS sequence"/>
</dbReference>
<feature type="transmembrane region" description="Helical" evidence="6">
    <location>
        <begin position="282"/>
        <end position="302"/>
    </location>
</feature>
<keyword evidence="4 6" id="KW-0472">Membrane</keyword>